<reference evidence="1" key="1">
    <citation type="submission" date="2023-04" db="EMBL/GenBank/DDBJ databases">
        <title>Draft Genome sequencing of Naganishia species isolated from polar environments using Oxford Nanopore Technology.</title>
        <authorList>
            <person name="Leo P."/>
            <person name="Venkateswaran K."/>
        </authorList>
    </citation>
    <scope>NUCLEOTIDE SEQUENCE</scope>
    <source>
        <strain evidence="1">MNA-CCFEE 5262</strain>
    </source>
</reference>
<accession>A0ACC2VVV0</accession>
<evidence type="ECO:0000313" key="2">
    <source>
        <dbReference type="Proteomes" id="UP001230649"/>
    </source>
</evidence>
<organism evidence="1 2">
    <name type="scientific">Naganishia adeliensis</name>
    <dbReference type="NCBI Taxonomy" id="92952"/>
    <lineage>
        <taxon>Eukaryota</taxon>
        <taxon>Fungi</taxon>
        <taxon>Dikarya</taxon>
        <taxon>Basidiomycota</taxon>
        <taxon>Agaricomycotina</taxon>
        <taxon>Tremellomycetes</taxon>
        <taxon>Filobasidiales</taxon>
        <taxon>Filobasidiaceae</taxon>
        <taxon>Naganishia</taxon>
    </lineage>
</organism>
<dbReference type="EMBL" id="JASBWS010000060">
    <property type="protein sequence ID" value="KAJ9103017.1"/>
    <property type="molecule type" value="Genomic_DNA"/>
</dbReference>
<evidence type="ECO:0000313" key="1">
    <source>
        <dbReference type="EMBL" id="KAJ9103017.1"/>
    </source>
</evidence>
<name>A0ACC2VVV0_9TREE</name>
<comment type="caution">
    <text evidence="1">The sequence shown here is derived from an EMBL/GenBank/DDBJ whole genome shotgun (WGS) entry which is preliminary data.</text>
</comment>
<proteinExistence type="predicted"/>
<dbReference type="Proteomes" id="UP001230649">
    <property type="component" value="Unassembled WGS sequence"/>
</dbReference>
<sequence>MATTKYSAEDLKLETENIEYTGDLKKVASGDGNAPEAVIVTEEDDRRIRKAIDRHILPILIWVYWLQILDKSLLGYASIFGLQADSHLVGKQYSFIGSMAPIAQICWLPFSSYLIVRVPARPLMAVLVLGWGASCIGMGFSTSYGALCATRFLLGLFEAAVLPLFSVITSQWYRRSEQPLRVAMWYGTNGLATILGSAGSYALGHAKPKGLHSWQLIFIVAGCLTVLTPILIWLRLDSDIEHARFLSPEDRLKAVERVRANKTGTGSNQYKWPQVIEAFLEPKTWLWIAMSLAVNVGASVTNVFGPLIISGMGFDKYMTSLLNIPFGVCQLLAIIVSSYAAYKFRIKSAILALCMVPVVVGLVMLYTLDRKSSAPLLVAYYFLALIFAANPLLVSWIMSNTAGTTKKSVTMMNYNIGSSAGNIIGPLLFDAKDKPMYKPGLKATMGIFIGLMVMIGLQAGILFLLNKVKAKERVKQGMSAKVIDTSMDVKFSTAPRPEGMEEGTDASTGEPVDDDMTDRKQIKFVYVL</sequence>
<protein>
    <submittedName>
        <fullName evidence="1">Uncharacterized protein</fullName>
    </submittedName>
</protein>
<keyword evidence="2" id="KW-1185">Reference proteome</keyword>
<gene>
    <name evidence="1" type="ORF">QFC20_004825</name>
</gene>